<dbReference type="AlphaFoldDB" id="A0A8S4QBT3"/>
<dbReference type="Pfam" id="PF25154">
    <property type="entry name" value="TPR_AP5Z1_C"/>
    <property type="match status" value="1"/>
</dbReference>
<protein>
    <recommendedName>
        <fullName evidence="1">AP-5 complex subunit zeta-1 C-terminal TPR domain-containing protein</fullName>
    </recommendedName>
</protein>
<evidence type="ECO:0000259" key="1">
    <source>
        <dbReference type="Pfam" id="PF25154"/>
    </source>
</evidence>
<proteinExistence type="predicted"/>
<gene>
    <name evidence="2" type="ORF">OFUS_LOCUS26878</name>
</gene>
<accession>A0A8S4QBT3</accession>
<dbReference type="InterPro" id="IPR056856">
    <property type="entry name" value="TPR_AP5Z1_C"/>
</dbReference>
<dbReference type="OrthoDB" id="744564at2759"/>
<dbReference type="GO" id="GO:0044599">
    <property type="term" value="C:AP-5 adaptor complex"/>
    <property type="evidence" value="ECO:0007669"/>
    <property type="project" value="InterPro"/>
</dbReference>
<feature type="domain" description="AP-5 complex subunit zeta-1 C-terminal TPR" evidence="1">
    <location>
        <begin position="1"/>
        <end position="253"/>
    </location>
</feature>
<sequence>MLKEFHQHPRVTVCCQVIPILLRVYFDTVLECGETSLLSELVPVLIERAGLLYGTTLYHQDVRRIFVEGLLNIFKAHPNILIDQQADILEFISTLRNASDKEDFFIHILWVIGEYLSPMYDTRCLPEVISSFYSALECIAYELSSSLPTQYSTMPHSCRLVTVMITAMSKLASRSQDLIPRVLLCLTKLEQQVCLHVPADHASVLHARTTELVNLLKVPNVASALLSPDADIDSGKLHKDSMSTPVLLHFIHDVLNSQQL</sequence>
<dbReference type="PANTHER" id="PTHR46488">
    <property type="entry name" value="AP-5 COMPLEX SUBUNIT ZETA-1"/>
    <property type="match status" value="1"/>
</dbReference>
<dbReference type="Proteomes" id="UP000749559">
    <property type="component" value="Unassembled WGS sequence"/>
</dbReference>
<name>A0A8S4QBT3_OWEFU</name>
<organism evidence="2 3">
    <name type="scientific">Owenia fusiformis</name>
    <name type="common">Polychaete worm</name>
    <dbReference type="NCBI Taxonomy" id="6347"/>
    <lineage>
        <taxon>Eukaryota</taxon>
        <taxon>Metazoa</taxon>
        <taxon>Spiralia</taxon>
        <taxon>Lophotrochozoa</taxon>
        <taxon>Annelida</taxon>
        <taxon>Polychaeta</taxon>
        <taxon>Sedentaria</taxon>
        <taxon>Canalipalpata</taxon>
        <taxon>Sabellida</taxon>
        <taxon>Oweniida</taxon>
        <taxon>Oweniidae</taxon>
        <taxon>Owenia</taxon>
    </lineage>
</organism>
<evidence type="ECO:0000313" key="2">
    <source>
        <dbReference type="EMBL" id="CAH1803268.1"/>
    </source>
</evidence>
<evidence type="ECO:0000313" key="3">
    <source>
        <dbReference type="Proteomes" id="UP000749559"/>
    </source>
</evidence>
<dbReference type="InterPro" id="IPR028222">
    <property type="entry name" value="AP5Z1"/>
</dbReference>
<comment type="caution">
    <text evidence="2">The sequence shown here is derived from an EMBL/GenBank/DDBJ whole genome shotgun (WGS) entry which is preliminary data.</text>
</comment>
<reference evidence="2" key="1">
    <citation type="submission" date="2022-03" db="EMBL/GenBank/DDBJ databases">
        <authorList>
            <person name="Martin C."/>
        </authorList>
    </citation>
    <scope>NUCLEOTIDE SEQUENCE</scope>
</reference>
<dbReference type="PANTHER" id="PTHR46488:SF1">
    <property type="entry name" value="AP-5 COMPLEX SUBUNIT ZETA-1"/>
    <property type="match status" value="1"/>
</dbReference>
<dbReference type="EMBL" id="CAIIXF020000413">
    <property type="protein sequence ID" value="CAH1803268.1"/>
    <property type="molecule type" value="Genomic_DNA"/>
</dbReference>
<keyword evidence="3" id="KW-1185">Reference proteome</keyword>